<reference evidence="4" key="1">
    <citation type="journal article" date="2020" name="Nature">
        <title>Giant virus diversity and host interactions through global metagenomics.</title>
        <authorList>
            <person name="Schulz F."/>
            <person name="Roux S."/>
            <person name="Paez-Espino D."/>
            <person name="Jungbluth S."/>
            <person name="Walsh D.A."/>
            <person name="Denef V.J."/>
            <person name="McMahon K.D."/>
            <person name="Konstantinidis K.T."/>
            <person name="Eloe-Fadrosh E.A."/>
            <person name="Kyrpides N.C."/>
            <person name="Woyke T."/>
        </authorList>
    </citation>
    <scope>NUCLEOTIDE SEQUENCE</scope>
    <source>
        <strain evidence="4">GVMAG-M-3300023184-135</strain>
    </source>
</reference>
<organism evidence="4">
    <name type="scientific">viral metagenome</name>
    <dbReference type="NCBI Taxonomy" id="1070528"/>
    <lineage>
        <taxon>unclassified sequences</taxon>
        <taxon>metagenomes</taxon>
        <taxon>organismal metagenomes</taxon>
    </lineage>
</organism>
<dbReference type="Gene3D" id="1.10.720.30">
    <property type="entry name" value="SAP domain"/>
    <property type="match status" value="1"/>
</dbReference>
<dbReference type="EMBL" id="MN739977">
    <property type="protein sequence ID" value="QHT81061.1"/>
    <property type="molecule type" value="Genomic_DNA"/>
</dbReference>
<dbReference type="Pfam" id="PF12949">
    <property type="entry name" value="HeH"/>
    <property type="match status" value="1"/>
</dbReference>
<evidence type="ECO:0000256" key="1">
    <source>
        <dbReference type="SAM" id="MobiDB-lite"/>
    </source>
</evidence>
<dbReference type="AlphaFoldDB" id="A0A6C0HK70"/>
<feature type="compositionally biased region" description="Low complexity" evidence="1">
    <location>
        <begin position="110"/>
        <end position="126"/>
    </location>
</feature>
<feature type="region of interest" description="Disordered" evidence="1">
    <location>
        <begin position="109"/>
        <end position="134"/>
    </location>
</feature>
<keyword evidence="2" id="KW-0472">Membrane</keyword>
<sequence length="167" mass="17494">MVEFIHGVVALLAGLILVLTALVGWLYLQQSRMSHAINALAVAVTAPPPSFMYSSQIPPEQEEQQQFVDDLDDRLSVHDLDASADAFADASADASADAAPSEHLLEQVEDVAAAPAPAPAPEASSSADDDVAGKTVAQLRDMLTAKGIPFNKSDKKSTLVSLVQVSA</sequence>
<keyword evidence="2" id="KW-1133">Transmembrane helix</keyword>
<dbReference type="InterPro" id="IPR036361">
    <property type="entry name" value="SAP_dom_sf"/>
</dbReference>
<name>A0A6C0HK70_9ZZZZ</name>
<evidence type="ECO:0000313" key="4">
    <source>
        <dbReference type="EMBL" id="QHT81061.1"/>
    </source>
</evidence>
<protein>
    <recommendedName>
        <fullName evidence="3">HeH/LEM domain-containing protein</fullName>
    </recommendedName>
</protein>
<feature type="domain" description="HeH/LEM" evidence="3">
    <location>
        <begin position="135"/>
        <end position="164"/>
    </location>
</feature>
<evidence type="ECO:0000259" key="3">
    <source>
        <dbReference type="Pfam" id="PF12949"/>
    </source>
</evidence>
<accession>A0A6C0HK70</accession>
<feature type="transmembrane region" description="Helical" evidence="2">
    <location>
        <begin position="6"/>
        <end position="28"/>
    </location>
</feature>
<keyword evidence="2" id="KW-0812">Transmembrane</keyword>
<evidence type="ECO:0000256" key="2">
    <source>
        <dbReference type="SAM" id="Phobius"/>
    </source>
</evidence>
<dbReference type="InterPro" id="IPR025856">
    <property type="entry name" value="HeH/LEM_domain"/>
</dbReference>
<proteinExistence type="predicted"/>